<protein>
    <submittedName>
        <fullName evidence="1">(salmon louse) hypothetical protein</fullName>
    </submittedName>
</protein>
<dbReference type="AlphaFoldDB" id="A0A7R8CN33"/>
<name>A0A7R8CN33_LEPSM</name>
<proteinExistence type="predicted"/>
<evidence type="ECO:0000313" key="1">
    <source>
        <dbReference type="EMBL" id="CAF2871772.1"/>
    </source>
</evidence>
<evidence type="ECO:0000313" key="2">
    <source>
        <dbReference type="Proteomes" id="UP000675881"/>
    </source>
</evidence>
<dbReference type="OrthoDB" id="6615390at2759"/>
<dbReference type="Proteomes" id="UP000675881">
    <property type="component" value="Chromosome 2"/>
</dbReference>
<sequence length="130" mass="14879">MKPNFNYKDAELYIFGDASSKGWSAVLYVRVRAWTDSAVVFHWIQIFAWETMVKVTKNILRRQFGNSHMPVEQLNTALVEIDAVLNIRPLVPLSPDASEDAITQSMLITGFNIKSFPDRFVDIHYSPSSR</sequence>
<organism evidence="1 2">
    <name type="scientific">Lepeophtheirus salmonis</name>
    <name type="common">Salmon louse</name>
    <name type="synonym">Caligus salmonis</name>
    <dbReference type="NCBI Taxonomy" id="72036"/>
    <lineage>
        <taxon>Eukaryota</taxon>
        <taxon>Metazoa</taxon>
        <taxon>Ecdysozoa</taxon>
        <taxon>Arthropoda</taxon>
        <taxon>Crustacea</taxon>
        <taxon>Multicrustacea</taxon>
        <taxon>Hexanauplia</taxon>
        <taxon>Copepoda</taxon>
        <taxon>Siphonostomatoida</taxon>
        <taxon>Caligidae</taxon>
        <taxon>Lepeophtheirus</taxon>
    </lineage>
</organism>
<dbReference type="EMBL" id="HG994581">
    <property type="protein sequence ID" value="CAF2871772.1"/>
    <property type="molecule type" value="Genomic_DNA"/>
</dbReference>
<reference evidence="1" key="1">
    <citation type="submission" date="2021-02" db="EMBL/GenBank/DDBJ databases">
        <authorList>
            <person name="Bekaert M."/>
        </authorList>
    </citation>
    <scope>NUCLEOTIDE SEQUENCE</scope>
    <source>
        <strain evidence="1">IoA-00</strain>
    </source>
</reference>
<gene>
    <name evidence="1" type="ORF">LSAA_6419</name>
</gene>
<keyword evidence="2" id="KW-1185">Reference proteome</keyword>
<accession>A0A7R8CN33</accession>